<dbReference type="PANTHER" id="PTHR34047">
    <property type="entry name" value="NUCLEAR INTRON MATURASE 1, MITOCHONDRIAL-RELATED"/>
    <property type="match status" value="1"/>
</dbReference>
<dbReference type="InterPro" id="IPR051083">
    <property type="entry name" value="GrpII_Intron_Splice-Mob/Def"/>
</dbReference>
<dbReference type="Proteomes" id="UP000743370">
    <property type="component" value="Unassembled WGS sequence"/>
</dbReference>
<organism evidence="1 2">
    <name type="scientific">Phaseolus angularis</name>
    <name type="common">Azuki bean</name>
    <name type="synonym">Vigna angularis</name>
    <dbReference type="NCBI Taxonomy" id="3914"/>
    <lineage>
        <taxon>Eukaryota</taxon>
        <taxon>Viridiplantae</taxon>
        <taxon>Streptophyta</taxon>
        <taxon>Embryophyta</taxon>
        <taxon>Tracheophyta</taxon>
        <taxon>Spermatophyta</taxon>
        <taxon>Magnoliopsida</taxon>
        <taxon>eudicotyledons</taxon>
        <taxon>Gunneridae</taxon>
        <taxon>Pentapetalae</taxon>
        <taxon>rosids</taxon>
        <taxon>fabids</taxon>
        <taxon>Fabales</taxon>
        <taxon>Fabaceae</taxon>
        <taxon>Papilionoideae</taxon>
        <taxon>50 kb inversion clade</taxon>
        <taxon>NPAAA clade</taxon>
        <taxon>indigoferoid/millettioid clade</taxon>
        <taxon>Phaseoleae</taxon>
        <taxon>Vigna</taxon>
    </lineage>
</organism>
<evidence type="ECO:0000313" key="2">
    <source>
        <dbReference type="Proteomes" id="UP000743370"/>
    </source>
</evidence>
<evidence type="ECO:0000313" key="1">
    <source>
        <dbReference type="EMBL" id="KAG2405680.1"/>
    </source>
</evidence>
<dbReference type="PANTHER" id="PTHR34047:SF1">
    <property type="entry name" value="NUCLEAR INTRON MATURASE 2, MITOCHONDRIAL"/>
    <property type="match status" value="1"/>
</dbReference>
<dbReference type="EMBL" id="JABFOF010000002">
    <property type="protein sequence ID" value="KAG2405680.1"/>
    <property type="molecule type" value="Genomic_DNA"/>
</dbReference>
<comment type="caution">
    <text evidence="1">The sequence shown here is derived from an EMBL/GenBank/DDBJ whole genome shotgun (WGS) entry which is preliminary data.</text>
</comment>
<name>A0A8T0KZ65_PHAAN</name>
<accession>A0A8T0KZ65</accession>
<protein>
    <submittedName>
        <fullName evidence="1">Nuclear intron maturase</fullName>
    </submittedName>
</protein>
<reference evidence="1 2" key="1">
    <citation type="submission" date="2020-05" db="EMBL/GenBank/DDBJ databases">
        <title>Vigna angularis (adzuki bean) Var. LongXiaoDou No. 4 denovo assembly.</title>
        <authorList>
            <person name="Xiang H."/>
        </authorList>
    </citation>
    <scope>NUCLEOTIDE SEQUENCE [LARGE SCALE GENOMIC DNA]</scope>
    <source>
        <tissue evidence="1">Leaf</tissue>
    </source>
</reference>
<proteinExistence type="predicted"/>
<sequence length="234" mass="26854">MRRRLPFFSGRLRHVLLPNTTNPLRPISVFPILHPPLSSPRRFSSSTLSRDDGVSLCCQMWIDNFRHPDRVVTSISPLLRRFDLWLLAYQKVATDDTGSYVPRSSISTSTLQDLLALRNAVLDGKFKWGARLKFFVKSPRDKTVAAYLWYIKADFSVLLDGMKVGLVINAVMRDVRDKLIVDLIKDALVTPVVVTTLEKKEKKQKRKYQKKRGTLHGQTHVLATPLHLRRQPQP</sequence>
<dbReference type="AlphaFoldDB" id="A0A8T0KZ65"/>
<gene>
    <name evidence="1" type="ORF">HKW66_Vig0049350</name>
</gene>